<dbReference type="SUPFAM" id="SSF55729">
    <property type="entry name" value="Acyl-CoA N-acyltransferases (Nat)"/>
    <property type="match status" value="1"/>
</dbReference>
<keyword evidence="2" id="KW-0808">Transferase</keyword>
<dbReference type="InterPro" id="IPR000182">
    <property type="entry name" value="GNAT_dom"/>
</dbReference>
<protein>
    <submittedName>
        <fullName evidence="2">N-acetyltransferase domain-containing protein</fullName>
    </submittedName>
</protein>
<evidence type="ECO:0000313" key="2">
    <source>
        <dbReference type="EMBL" id="GFH30676.1"/>
    </source>
</evidence>
<dbReference type="EMBL" id="BLLF01005059">
    <property type="protein sequence ID" value="GFH30676.1"/>
    <property type="molecule type" value="Genomic_DNA"/>
</dbReference>
<keyword evidence="3" id="KW-1185">Reference proteome</keyword>
<gene>
    <name evidence="2" type="ORF">HaLaN_29567</name>
</gene>
<name>A0A6A0AD91_HAELA</name>
<dbReference type="GO" id="GO:0016747">
    <property type="term" value="F:acyltransferase activity, transferring groups other than amino-acyl groups"/>
    <property type="evidence" value="ECO:0007669"/>
    <property type="project" value="InterPro"/>
</dbReference>
<evidence type="ECO:0000313" key="3">
    <source>
        <dbReference type="Proteomes" id="UP000485058"/>
    </source>
</evidence>
<dbReference type="Proteomes" id="UP000485058">
    <property type="component" value="Unassembled WGS sequence"/>
</dbReference>
<organism evidence="2 3">
    <name type="scientific">Haematococcus lacustris</name>
    <name type="common">Green alga</name>
    <name type="synonym">Haematococcus pluvialis</name>
    <dbReference type="NCBI Taxonomy" id="44745"/>
    <lineage>
        <taxon>Eukaryota</taxon>
        <taxon>Viridiplantae</taxon>
        <taxon>Chlorophyta</taxon>
        <taxon>core chlorophytes</taxon>
        <taxon>Chlorophyceae</taxon>
        <taxon>CS clade</taxon>
        <taxon>Chlamydomonadales</taxon>
        <taxon>Haematococcaceae</taxon>
        <taxon>Haematococcus</taxon>
    </lineage>
</organism>
<reference evidence="2 3" key="1">
    <citation type="submission" date="2020-02" db="EMBL/GenBank/DDBJ databases">
        <title>Draft genome sequence of Haematococcus lacustris strain NIES-144.</title>
        <authorList>
            <person name="Morimoto D."/>
            <person name="Nakagawa S."/>
            <person name="Yoshida T."/>
            <person name="Sawayama S."/>
        </authorList>
    </citation>
    <scope>NUCLEOTIDE SEQUENCE [LARGE SCALE GENOMIC DNA]</scope>
    <source>
        <strain evidence="2 3">NIES-144</strain>
    </source>
</reference>
<accession>A0A6A0AD91</accession>
<dbReference type="CDD" id="cd04301">
    <property type="entry name" value="NAT_SF"/>
    <property type="match status" value="1"/>
</dbReference>
<evidence type="ECO:0000259" key="1">
    <source>
        <dbReference type="PROSITE" id="PS51186"/>
    </source>
</evidence>
<dbReference type="PROSITE" id="PS51186">
    <property type="entry name" value="GNAT"/>
    <property type="match status" value="1"/>
</dbReference>
<feature type="non-terminal residue" evidence="2">
    <location>
        <position position="1"/>
    </location>
</feature>
<dbReference type="AlphaFoldDB" id="A0A6A0AD91"/>
<dbReference type="Gene3D" id="3.40.630.30">
    <property type="match status" value="1"/>
</dbReference>
<proteinExistence type="predicted"/>
<dbReference type="Pfam" id="PF13508">
    <property type="entry name" value="Acetyltransf_7"/>
    <property type="match status" value="1"/>
</dbReference>
<feature type="non-terminal residue" evidence="2">
    <location>
        <position position="90"/>
    </location>
</feature>
<comment type="caution">
    <text evidence="2">The sequence shown here is derived from an EMBL/GenBank/DDBJ whole genome shotgun (WGS) entry which is preliminary data.</text>
</comment>
<sequence length="90" mass="9976">VMAVPFLGVDFEFRRQGLGKQLMDVAREVAQQAKVKLLCLTIAEHNQAAQAFYSQYGFKEQQLVARGDSTRHVLYTMKPGSGDSSKAQGQ</sequence>
<dbReference type="InterPro" id="IPR016181">
    <property type="entry name" value="Acyl_CoA_acyltransferase"/>
</dbReference>
<feature type="domain" description="N-acetyltransferase" evidence="1">
    <location>
        <begin position="1"/>
        <end position="80"/>
    </location>
</feature>